<reference evidence="3" key="1">
    <citation type="submission" date="2019-01" db="EMBL/GenBank/DDBJ databases">
        <title>Sinorhodobacter populi sp. nov. isolated from the symptomatic bark tissue of Populus euramericana canker.</title>
        <authorList>
            <person name="Li Y."/>
        </authorList>
    </citation>
    <scope>NUCLEOTIDE SEQUENCE [LARGE SCALE GENOMIC DNA]</scope>
    <source>
        <strain evidence="3">CGMCC 1.12963</strain>
    </source>
</reference>
<organism evidence="2 3">
    <name type="scientific">Paenirhodobacter huangdaonensis</name>
    <dbReference type="NCBI Taxonomy" id="2501515"/>
    <lineage>
        <taxon>Bacteria</taxon>
        <taxon>Pseudomonadati</taxon>
        <taxon>Pseudomonadota</taxon>
        <taxon>Alphaproteobacteria</taxon>
        <taxon>Rhodobacterales</taxon>
        <taxon>Rhodobacter group</taxon>
        <taxon>Paenirhodobacter</taxon>
    </lineage>
</organism>
<reference evidence="2 3" key="2">
    <citation type="submission" date="2019-01" db="EMBL/GenBank/DDBJ databases">
        <title>Sinorhodobacter populi sp. nov. isolated from the symptomatic bark tissue of Populus euramericana canker.</title>
        <authorList>
            <person name="Xu G."/>
        </authorList>
    </citation>
    <scope>NUCLEOTIDE SEQUENCE [LARGE SCALE GENOMIC DNA]</scope>
    <source>
        <strain evidence="2 3">CGMCC 1.12963</strain>
    </source>
</reference>
<feature type="domain" description="HTH cro/C1-type" evidence="1">
    <location>
        <begin position="42"/>
        <end position="95"/>
    </location>
</feature>
<comment type="caution">
    <text evidence="2">The sequence shown here is derived from an EMBL/GenBank/DDBJ whole genome shotgun (WGS) entry which is preliminary data.</text>
</comment>
<evidence type="ECO:0000259" key="1">
    <source>
        <dbReference type="PROSITE" id="PS50943"/>
    </source>
</evidence>
<evidence type="ECO:0000313" key="2">
    <source>
        <dbReference type="EMBL" id="RWR50344.1"/>
    </source>
</evidence>
<proteinExistence type="predicted"/>
<dbReference type="Gene3D" id="1.10.260.40">
    <property type="entry name" value="lambda repressor-like DNA-binding domains"/>
    <property type="match status" value="1"/>
</dbReference>
<protein>
    <submittedName>
        <fullName evidence="2">Helix-turn-helix domain-containing protein</fullName>
    </submittedName>
</protein>
<dbReference type="SUPFAM" id="SSF47413">
    <property type="entry name" value="lambda repressor-like DNA-binding domains"/>
    <property type="match status" value="1"/>
</dbReference>
<dbReference type="CDD" id="cd00093">
    <property type="entry name" value="HTH_XRE"/>
    <property type="match status" value="1"/>
</dbReference>
<dbReference type="EMBL" id="SAVA01000009">
    <property type="protein sequence ID" value="RWR50344.1"/>
    <property type="molecule type" value="Genomic_DNA"/>
</dbReference>
<dbReference type="AlphaFoldDB" id="A0A3S3LKT0"/>
<keyword evidence="3" id="KW-1185">Reference proteome</keyword>
<dbReference type="InterPro" id="IPR010982">
    <property type="entry name" value="Lambda_DNA-bd_dom_sf"/>
</dbReference>
<dbReference type="Pfam" id="PF01381">
    <property type="entry name" value="HTH_3"/>
    <property type="match status" value="1"/>
</dbReference>
<evidence type="ECO:0000313" key="3">
    <source>
        <dbReference type="Proteomes" id="UP000288071"/>
    </source>
</evidence>
<accession>A0A3S3LKT0</accession>
<dbReference type="GO" id="GO:0003677">
    <property type="term" value="F:DNA binding"/>
    <property type="evidence" value="ECO:0007669"/>
    <property type="project" value="InterPro"/>
</dbReference>
<dbReference type="Proteomes" id="UP000288071">
    <property type="component" value="Unassembled WGS sequence"/>
</dbReference>
<sequence length="107" mass="11759">MTDKRTDIGLGIEEGLREALAWKRGEIALETRNVDPMPPARIKAIRKKVARSAAAFEKRFGIPASTVSNWEQGRRKPDPAARLLLSVIEINPEAVEQAARQQAAASV</sequence>
<gene>
    <name evidence="2" type="ORF">EOW66_15185</name>
</gene>
<dbReference type="RefSeq" id="WP_128157146.1">
    <property type="nucleotide sequence ID" value="NZ_JBHSOM010000008.1"/>
</dbReference>
<name>A0A3S3LKT0_9RHOB</name>
<dbReference type="InterPro" id="IPR001387">
    <property type="entry name" value="Cro/C1-type_HTH"/>
</dbReference>
<dbReference type="PROSITE" id="PS50943">
    <property type="entry name" value="HTH_CROC1"/>
    <property type="match status" value="1"/>
</dbReference>
<dbReference type="SMART" id="SM00530">
    <property type="entry name" value="HTH_XRE"/>
    <property type="match status" value="1"/>
</dbReference>